<keyword evidence="2" id="KW-1185">Reference proteome</keyword>
<organism evidence="1 2">
    <name type="scientific">Abyssalbus ytuae</name>
    <dbReference type="NCBI Taxonomy" id="2926907"/>
    <lineage>
        <taxon>Bacteria</taxon>
        <taxon>Pseudomonadati</taxon>
        <taxon>Bacteroidota</taxon>
        <taxon>Flavobacteriia</taxon>
        <taxon>Flavobacteriales</taxon>
        <taxon>Flavobacteriaceae</taxon>
        <taxon>Abyssalbus</taxon>
    </lineage>
</organism>
<dbReference type="InterPro" id="IPR053916">
    <property type="entry name" value="DUF6978"/>
</dbReference>
<dbReference type="RefSeq" id="WP_255841352.1">
    <property type="nucleotide sequence ID" value="NZ_CP094358.1"/>
</dbReference>
<protein>
    <submittedName>
        <fullName evidence="1">Uncharacterized protein</fullName>
    </submittedName>
</protein>
<dbReference type="Pfam" id="PF22398">
    <property type="entry name" value="DUF6978"/>
    <property type="match status" value="1"/>
</dbReference>
<dbReference type="AlphaFoldDB" id="A0A9E6ZT31"/>
<dbReference type="KEGG" id="fbm:MQE35_10605"/>
<evidence type="ECO:0000313" key="1">
    <source>
        <dbReference type="EMBL" id="UOB16186.1"/>
    </source>
</evidence>
<accession>A0A9E6ZT31</accession>
<sequence length="165" mass="19119">MTNQQAEYLMKLEKVLSDPIQTIDLRNKKNRLELISHQDSEYNFWVEITSNHKIILKTSIHHLESNTFIGLVRIDFKGTHQNPEGIKDTLPGYLKPYAGKWFDPTEHHMHVFVEGYKPLAWAIPLAAIKFPIKEINEVSDLTDLITTFAELINLKSRINIQQAIL</sequence>
<name>A0A9E6ZT31_9FLAO</name>
<dbReference type="EMBL" id="CP094358">
    <property type="protein sequence ID" value="UOB16186.1"/>
    <property type="molecule type" value="Genomic_DNA"/>
</dbReference>
<dbReference type="Proteomes" id="UP000831290">
    <property type="component" value="Chromosome"/>
</dbReference>
<proteinExistence type="predicted"/>
<evidence type="ECO:0000313" key="2">
    <source>
        <dbReference type="Proteomes" id="UP000831290"/>
    </source>
</evidence>
<reference evidence="1" key="1">
    <citation type="submission" date="2022-03" db="EMBL/GenBank/DDBJ databases">
        <title>Description of Abyssus ytuae gen. nov., sp. nov., a novel member of the family Flavobacteriaceae isolated from the sediment of Mariana Trench.</title>
        <authorList>
            <person name="Zhang J."/>
            <person name="Xu X."/>
        </authorList>
    </citation>
    <scope>NUCLEOTIDE SEQUENCE</scope>
    <source>
        <strain evidence="1">MT3330</strain>
    </source>
</reference>
<gene>
    <name evidence="1" type="ORF">MQE35_10605</name>
</gene>